<dbReference type="InterPro" id="IPR009267">
    <property type="entry name" value="NTP_transf_6"/>
</dbReference>
<keyword evidence="1" id="KW-0808">Transferase</keyword>
<dbReference type="EMBL" id="FMUS01000057">
    <property type="protein sequence ID" value="SCZ11205.1"/>
    <property type="molecule type" value="Genomic_DNA"/>
</dbReference>
<dbReference type="RefSeq" id="WP_143003146.1">
    <property type="nucleotide sequence ID" value="NZ_FMUS01000057.1"/>
</dbReference>
<organism evidence="1 2">
    <name type="scientific">Alkaliphilus peptidifermentans DSM 18978</name>
    <dbReference type="NCBI Taxonomy" id="1120976"/>
    <lineage>
        <taxon>Bacteria</taxon>
        <taxon>Bacillati</taxon>
        <taxon>Bacillota</taxon>
        <taxon>Clostridia</taxon>
        <taxon>Peptostreptococcales</taxon>
        <taxon>Natronincolaceae</taxon>
        <taxon>Alkaliphilus</taxon>
    </lineage>
</organism>
<gene>
    <name evidence="1" type="ORF">SAMN03080606_04346</name>
</gene>
<sequence length="82" mass="9548">FEVEPYVSCEDAISTWPETATSIGVKLLEDGSIKIFAPYGLNDLFNMILRRNPKRITKEIFLKRVLDKQICKKWPEVKVVYD</sequence>
<evidence type="ECO:0000313" key="1">
    <source>
        <dbReference type="EMBL" id="SCZ11205.1"/>
    </source>
</evidence>
<accession>A0A1G5LE65</accession>
<dbReference type="PANTHER" id="PTHR39166">
    <property type="entry name" value="BLL1166 PROTEIN"/>
    <property type="match status" value="1"/>
</dbReference>
<dbReference type="Pfam" id="PF06042">
    <property type="entry name" value="NTP_transf_6"/>
    <property type="match status" value="1"/>
</dbReference>
<dbReference type="PANTHER" id="PTHR39166:SF1">
    <property type="entry name" value="BLL1166 PROTEIN"/>
    <property type="match status" value="1"/>
</dbReference>
<dbReference type="OrthoDB" id="1901124at2"/>
<proteinExistence type="predicted"/>
<dbReference type="Proteomes" id="UP000198636">
    <property type="component" value="Unassembled WGS sequence"/>
</dbReference>
<dbReference type="GO" id="GO:0016740">
    <property type="term" value="F:transferase activity"/>
    <property type="evidence" value="ECO:0007669"/>
    <property type="project" value="UniProtKB-KW"/>
</dbReference>
<feature type="non-terminal residue" evidence="1">
    <location>
        <position position="1"/>
    </location>
</feature>
<reference evidence="1 2" key="1">
    <citation type="submission" date="2016-10" db="EMBL/GenBank/DDBJ databases">
        <authorList>
            <person name="de Groot N.N."/>
        </authorList>
    </citation>
    <scope>NUCLEOTIDE SEQUENCE [LARGE SCALE GENOMIC DNA]</scope>
    <source>
        <strain evidence="1 2">DSM 18978</strain>
    </source>
</reference>
<name>A0A1G5LE65_9FIRM</name>
<keyword evidence="2" id="KW-1185">Reference proteome</keyword>
<protein>
    <submittedName>
        <fullName evidence="1">Nucleotidyltransferase</fullName>
    </submittedName>
</protein>
<evidence type="ECO:0000313" key="2">
    <source>
        <dbReference type="Proteomes" id="UP000198636"/>
    </source>
</evidence>
<dbReference type="AlphaFoldDB" id="A0A1G5LE65"/>
<dbReference type="STRING" id="1120976.SAMN03080606_04346"/>